<name>A0ABR0E7C6_ZASCE</name>
<sequence length="236" mass="25557">MGTYMCLGGYFSRRALARKSPEAFIKDRLYRLGLPTIAYTAIGAPLCAGIVRAWEGSPVNLHWLIDYWREQRGIRGPVWFTATLLCFDLGLVAYDRLQRVLYTDSSDGPSGSKSDRGINPLKLYAGIALCSISDFCIRTVYPVGAVLNPLKLQPAYLSQYIAAYSLGASVSSLEDAIPSLTTSVGLLLTSLSSGFVLFHGLKDDPSSTAQMAGGWNNLAAAYALWNNANGDTPETI</sequence>
<proteinExistence type="predicted"/>
<reference evidence="1 2" key="1">
    <citation type="journal article" date="2023" name="G3 (Bethesda)">
        <title>A chromosome-level genome assembly of Zasmidium syzygii isolated from banana leaves.</title>
        <authorList>
            <person name="van Westerhoven A.C."/>
            <person name="Mehrabi R."/>
            <person name="Talebi R."/>
            <person name="Steentjes M.B.F."/>
            <person name="Corcolon B."/>
            <person name="Chong P.A."/>
            <person name="Kema G.H.J."/>
            <person name="Seidl M.F."/>
        </authorList>
    </citation>
    <scope>NUCLEOTIDE SEQUENCE [LARGE SCALE GENOMIC DNA]</scope>
    <source>
        <strain evidence="1 2">P124</strain>
    </source>
</reference>
<dbReference type="Proteomes" id="UP001305779">
    <property type="component" value="Unassembled WGS sequence"/>
</dbReference>
<evidence type="ECO:0000313" key="1">
    <source>
        <dbReference type="EMBL" id="KAK4497343.1"/>
    </source>
</evidence>
<gene>
    <name evidence="1" type="ORF">PRZ48_011794</name>
</gene>
<dbReference type="InterPro" id="IPR050623">
    <property type="entry name" value="Glucan_succinyl_AcylTrfase"/>
</dbReference>
<accession>A0ABR0E7C6</accession>
<comment type="caution">
    <text evidence="1">The sequence shown here is derived from an EMBL/GenBank/DDBJ whole genome shotgun (WGS) entry which is preliminary data.</text>
</comment>
<dbReference type="PANTHER" id="PTHR36927:SF4">
    <property type="entry name" value="BLR5718 PROTEIN"/>
    <property type="match status" value="1"/>
</dbReference>
<evidence type="ECO:0000313" key="2">
    <source>
        <dbReference type="Proteomes" id="UP001305779"/>
    </source>
</evidence>
<dbReference type="PANTHER" id="PTHR36927">
    <property type="entry name" value="BLR4337 PROTEIN"/>
    <property type="match status" value="1"/>
</dbReference>
<dbReference type="EMBL" id="JAXOVC010000009">
    <property type="protein sequence ID" value="KAK4497343.1"/>
    <property type="molecule type" value="Genomic_DNA"/>
</dbReference>
<protein>
    <submittedName>
        <fullName evidence="1">Uncharacterized protein</fullName>
    </submittedName>
</protein>
<keyword evidence="2" id="KW-1185">Reference proteome</keyword>
<organism evidence="1 2">
    <name type="scientific">Zasmidium cellare</name>
    <name type="common">Wine cellar mold</name>
    <name type="synonym">Racodium cellare</name>
    <dbReference type="NCBI Taxonomy" id="395010"/>
    <lineage>
        <taxon>Eukaryota</taxon>
        <taxon>Fungi</taxon>
        <taxon>Dikarya</taxon>
        <taxon>Ascomycota</taxon>
        <taxon>Pezizomycotina</taxon>
        <taxon>Dothideomycetes</taxon>
        <taxon>Dothideomycetidae</taxon>
        <taxon>Mycosphaerellales</taxon>
        <taxon>Mycosphaerellaceae</taxon>
        <taxon>Zasmidium</taxon>
    </lineage>
</organism>